<feature type="domain" description="Autotransporter" evidence="3">
    <location>
        <begin position="503"/>
        <end position="801"/>
    </location>
</feature>
<dbReference type="RefSeq" id="WP_073108669.1">
    <property type="nucleotide sequence ID" value="NZ_FQXE01000018.1"/>
</dbReference>
<evidence type="ECO:0000313" key="5">
    <source>
        <dbReference type="Proteomes" id="UP000184226"/>
    </source>
</evidence>
<dbReference type="PROSITE" id="PS51208">
    <property type="entry name" value="AUTOTRANSPORTER"/>
    <property type="match status" value="1"/>
</dbReference>
<protein>
    <submittedName>
        <fullName evidence="4">Outer membrane autotransporter barrel domain-containing protein</fullName>
    </submittedName>
</protein>
<dbReference type="InterPro" id="IPR013425">
    <property type="entry name" value="Autotrns_rpt"/>
</dbReference>
<dbReference type="Pfam" id="PF12951">
    <property type="entry name" value="PATR"/>
    <property type="match status" value="1"/>
</dbReference>
<dbReference type="InterPro" id="IPR005546">
    <property type="entry name" value="Autotransporte_beta"/>
</dbReference>
<keyword evidence="5" id="KW-1185">Reference proteome</keyword>
<dbReference type="SUPFAM" id="SSF103515">
    <property type="entry name" value="Autotransporter"/>
    <property type="match status" value="1"/>
</dbReference>
<gene>
    <name evidence="4" type="ORF">SAMN04488135_11855</name>
</gene>
<dbReference type="STRING" id="658167.SAMN04488135_11855"/>
<reference evidence="4 5" key="1">
    <citation type="submission" date="2016-11" db="EMBL/GenBank/DDBJ databases">
        <authorList>
            <person name="Jaros S."/>
            <person name="Januszkiewicz K."/>
            <person name="Wedrychowicz H."/>
        </authorList>
    </citation>
    <scope>NUCLEOTIDE SEQUENCE [LARGE SCALE GENOMIC DNA]</scope>
    <source>
        <strain evidence="4 5">CGMCC 1.10190</strain>
    </source>
</reference>
<keyword evidence="1" id="KW-0732">Signal</keyword>
<organism evidence="4 5">
    <name type="scientific">Pollutimonas bauzanensis</name>
    <dbReference type="NCBI Taxonomy" id="658167"/>
    <lineage>
        <taxon>Bacteria</taxon>
        <taxon>Pseudomonadati</taxon>
        <taxon>Pseudomonadota</taxon>
        <taxon>Betaproteobacteria</taxon>
        <taxon>Burkholderiales</taxon>
        <taxon>Alcaligenaceae</taxon>
        <taxon>Pollutimonas</taxon>
    </lineage>
</organism>
<dbReference type="Gene3D" id="2.40.128.130">
    <property type="entry name" value="Autotransporter beta-domain"/>
    <property type="match status" value="1"/>
</dbReference>
<evidence type="ECO:0000313" key="4">
    <source>
        <dbReference type="EMBL" id="SHI27410.1"/>
    </source>
</evidence>
<dbReference type="AlphaFoldDB" id="A0A1M5ZT28"/>
<feature type="region of interest" description="Disordered" evidence="2">
    <location>
        <begin position="490"/>
        <end position="509"/>
    </location>
</feature>
<dbReference type="SUPFAM" id="SSF51126">
    <property type="entry name" value="Pectin lyase-like"/>
    <property type="match status" value="2"/>
</dbReference>
<accession>A0A1M5ZT28</accession>
<dbReference type="InterPro" id="IPR036709">
    <property type="entry name" value="Autotransporte_beta_dom_sf"/>
</dbReference>
<dbReference type="GO" id="GO:0019867">
    <property type="term" value="C:outer membrane"/>
    <property type="evidence" value="ECO:0007669"/>
    <property type="project" value="InterPro"/>
</dbReference>
<dbReference type="NCBIfam" id="TIGR02601">
    <property type="entry name" value="autotrns_rpt"/>
    <property type="match status" value="1"/>
</dbReference>
<name>A0A1M5ZT28_9BURK</name>
<evidence type="ECO:0000256" key="1">
    <source>
        <dbReference type="ARBA" id="ARBA00022729"/>
    </source>
</evidence>
<dbReference type="OrthoDB" id="5760545at2"/>
<dbReference type="Proteomes" id="UP000184226">
    <property type="component" value="Unassembled WGS sequence"/>
</dbReference>
<dbReference type="SMART" id="SM00869">
    <property type="entry name" value="Autotransporter"/>
    <property type="match status" value="1"/>
</dbReference>
<dbReference type="InterPro" id="IPR011050">
    <property type="entry name" value="Pectin_lyase_fold/virulence"/>
</dbReference>
<dbReference type="NCBIfam" id="TIGR01414">
    <property type="entry name" value="autotrans_barl"/>
    <property type="match status" value="1"/>
</dbReference>
<sequence>MTIRNVSLLPLDVCCAEQVWHGLERCLRCGVKRRCAMLLAGASCLAWAGAASADAVAPPDGVEWIYNEAQWGPPDAPFVFSGTGLYTAGTFESGRQVLIGDSLASIHVQAGASLHLSGAISSQGAAASGLEKLGAGTLALSGRNSYRGNTMLREGTLRVMGEDALGSKLNSLLVDQGSVVDYAPGAAIFNQMHLRGDNSADGAPGDAPEPASRELADSVQWRVDSGVAIQAGNVIGSVPVVKQGGGTLRLAGIAGSPFFVTVNQGALAVDWHLAGAVRVNRAARLEGGGTVRSATIMDGGVLSPGNGAGDTAVFTVTEKLEFQPGAIFEVDATALGQADFVQVAGKALLDGHVATRAGAGDWRPSTRYTLLYALDGFDGTRFASAATDLPFLTPTLSYGEQAVYISLDRNGTPLDEVAETPTEDGVADAVEDNGNPGVRDEIVAMDPEQAREAFRQLSGNWAASLRSGMLEDSRFLREAVMRNVGRAGGAPAGELSAHSHPDAGRQGPRFWSQAFHSSADRAADGGTPADRRDIGGLALGIERPIGADWWAGGFFGAQRSHQWRRQAMAGARIDSVHAGLSLAGRWRDVDLAVGLARAWHNIRSHREIGVAGLYDALSADYRGRTLQAFGEIAAPLRWLGKALAPRGALASSMAASSMAPTISPFARLAWVRTGTDGFVEKGAAAALKVAPESQAAWFATLGLRAAHTIATSTGVAQVRGELAWRHASGDIRAFSRQRFRDGARQTLFESEGLGLARRAWSLQLGMRASLGRNASLGMGYAGQFAAGRRDHGFRMATAWAF</sequence>
<dbReference type="EMBL" id="FQXE01000018">
    <property type="protein sequence ID" value="SHI27410.1"/>
    <property type="molecule type" value="Genomic_DNA"/>
</dbReference>
<dbReference type="InterPro" id="IPR006315">
    <property type="entry name" value="OM_autotransptr_brl_dom"/>
</dbReference>
<evidence type="ECO:0000259" key="3">
    <source>
        <dbReference type="PROSITE" id="PS51208"/>
    </source>
</evidence>
<evidence type="ECO:0000256" key="2">
    <source>
        <dbReference type="SAM" id="MobiDB-lite"/>
    </source>
</evidence>
<dbReference type="Pfam" id="PF03797">
    <property type="entry name" value="Autotransporter"/>
    <property type="match status" value="1"/>
</dbReference>
<proteinExistence type="predicted"/>